<dbReference type="Pfam" id="PF00096">
    <property type="entry name" value="zf-C2H2"/>
    <property type="match status" value="4"/>
</dbReference>
<accession>A0ABM0M2H2</accession>
<keyword evidence="4" id="KW-0862">Zinc</keyword>
<dbReference type="RefSeq" id="XP_006814213.1">
    <property type="nucleotide sequence ID" value="XM_006814150.1"/>
</dbReference>
<dbReference type="PANTHER" id="PTHR14196">
    <property type="entry name" value="ODD-SKIPPED - RELATED"/>
    <property type="match status" value="1"/>
</dbReference>
<evidence type="ECO:0000313" key="10">
    <source>
        <dbReference type="RefSeq" id="XP_006814213.1"/>
    </source>
</evidence>
<feature type="compositionally biased region" description="Acidic residues" evidence="6">
    <location>
        <begin position="13"/>
        <end position="22"/>
    </location>
</feature>
<feature type="domain" description="C2H2-type" evidence="7">
    <location>
        <begin position="127"/>
        <end position="154"/>
    </location>
</feature>
<evidence type="ECO:0000313" key="9">
    <source>
        <dbReference type="RefSeq" id="XP_002732946.1"/>
    </source>
</evidence>
<proteinExistence type="predicted"/>
<keyword evidence="8" id="KW-1185">Reference proteome</keyword>
<evidence type="ECO:0000256" key="3">
    <source>
        <dbReference type="ARBA" id="ARBA00022771"/>
    </source>
</evidence>
<evidence type="ECO:0000259" key="7">
    <source>
        <dbReference type="PROSITE" id="PS50157"/>
    </source>
</evidence>
<feature type="domain" description="C2H2-type" evidence="7">
    <location>
        <begin position="155"/>
        <end position="182"/>
    </location>
</feature>
<organism evidence="8 10">
    <name type="scientific">Saccoglossus kowalevskii</name>
    <name type="common">Acorn worm</name>
    <dbReference type="NCBI Taxonomy" id="10224"/>
    <lineage>
        <taxon>Eukaryota</taxon>
        <taxon>Metazoa</taxon>
        <taxon>Hemichordata</taxon>
        <taxon>Enteropneusta</taxon>
        <taxon>Harrimaniidae</taxon>
        <taxon>Saccoglossus</taxon>
    </lineage>
</organism>
<keyword evidence="2" id="KW-0677">Repeat</keyword>
<dbReference type="SMART" id="SM00355">
    <property type="entry name" value="ZnF_C2H2"/>
    <property type="match status" value="6"/>
</dbReference>
<keyword evidence="3 5" id="KW-0863">Zinc-finger</keyword>
<dbReference type="PANTHER" id="PTHR14196:SF12">
    <property type="entry name" value="ZINC FINGER PROTEIN 208-LIKE"/>
    <property type="match status" value="1"/>
</dbReference>
<evidence type="ECO:0000256" key="2">
    <source>
        <dbReference type="ARBA" id="ARBA00022737"/>
    </source>
</evidence>
<evidence type="ECO:0000256" key="5">
    <source>
        <dbReference type="PROSITE-ProRule" id="PRU00042"/>
    </source>
</evidence>
<keyword evidence="1" id="KW-0479">Metal-binding</keyword>
<sequence>MPRSFLVKKESDLPNEECDGTEEAAIMSDKEKMEKRDVEDREEEANNRNENRSGDDAEIQSEMKKQDIEKNRNVNESKNKDENCDASVEKKCTASSIDKMTSKGKQKVEQKSDEDDGNTQQRTKKTYECCECGKVFNAQYTLTRHQPVHTGVRKYACNVCGKTFRQGSTLCRHKVIHSDNRPFKCQICSKDFNRSSSLIAHMKTHCKSKPHVCYMCGKGFHQKGNLKNHMHTHTGERPYQCPCCERCFNQLSNLSYHLQQAHSDKKLLTCHVCKETFHRKYELRKHEMENHKINYPCREPPRYARDKKGKCKSKCVEVGNDEMNIDDCKDDIEQTALAHLNTMQNTNENNDRNDDILYIMNAMLETNNNEPNKEETGTGSDENTQNVTVVDPEIVNLQKTSLVMFKFEQLNHLQVVNSDITPAAEHNTQEDH</sequence>
<evidence type="ECO:0000256" key="4">
    <source>
        <dbReference type="ARBA" id="ARBA00022833"/>
    </source>
</evidence>
<feature type="domain" description="C2H2-type" evidence="7">
    <location>
        <begin position="239"/>
        <end position="267"/>
    </location>
</feature>
<dbReference type="PROSITE" id="PS50157">
    <property type="entry name" value="ZINC_FINGER_C2H2_2"/>
    <property type="match status" value="6"/>
</dbReference>
<feature type="region of interest" description="Disordered" evidence="6">
    <location>
        <begin position="95"/>
        <end position="120"/>
    </location>
</feature>
<evidence type="ECO:0000256" key="6">
    <source>
        <dbReference type="SAM" id="MobiDB-lite"/>
    </source>
</evidence>
<feature type="domain" description="C2H2-type" evidence="7">
    <location>
        <begin position="183"/>
        <end position="210"/>
    </location>
</feature>
<dbReference type="InterPro" id="IPR036236">
    <property type="entry name" value="Znf_C2H2_sf"/>
</dbReference>
<feature type="domain" description="C2H2-type" evidence="7">
    <location>
        <begin position="268"/>
        <end position="296"/>
    </location>
</feature>
<dbReference type="PROSITE" id="PS00028">
    <property type="entry name" value="ZINC_FINGER_C2H2_1"/>
    <property type="match status" value="6"/>
</dbReference>
<dbReference type="Proteomes" id="UP000694865">
    <property type="component" value="Unplaced"/>
</dbReference>
<dbReference type="InterPro" id="IPR013087">
    <property type="entry name" value="Znf_C2H2_type"/>
</dbReference>
<dbReference type="Gene3D" id="3.30.160.60">
    <property type="entry name" value="Classic Zinc Finger"/>
    <property type="match status" value="5"/>
</dbReference>
<dbReference type="Pfam" id="PF13912">
    <property type="entry name" value="zf-C2H2_6"/>
    <property type="match status" value="1"/>
</dbReference>
<gene>
    <name evidence="9 10" type="primary">LOC100378858</name>
</gene>
<feature type="compositionally biased region" description="Basic and acidic residues" evidence="6">
    <location>
        <begin position="28"/>
        <end position="82"/>
    </location>
</feature>
<name>A0ABM0M2H2_SACKO</name>
<dbReference type="SUPFAM" id="SSF57667">
    <property type="entry name" value="beta-beta-alpha zinc fingers"/>
    <property type="match status" value="3"/>
</dbReference>
<reference evidence="9 10" key="1">
    <citation type="submission" date="2025-05" db="UniProtKB">
        <authorList>
            <consortium name="RefSeq"/>
        </authorList>
    </citation>
    <scope>IDENTIFICATION</scope>
    <source>
        <tissue evidence="9 10">Testes</tissue>
    </source>
</reference>
<protein>
    <submittedName>
        <fullName evidence="9">Zinc finger protein 100-like isoform X1</fullName>
    </submittedName>
    <submittedName>
        <fullName evidence="10">Zinc finger protein 100-like isoform X2</fullName>
    </submittedName>
</protein>
<dbReference type="GeneID" id="100378858"/>
<feature type="region of interest" description="Disordered" evidence="6">
    <location>
        <begin position="1"/>
        <end position="82"/>
    </location>
</feature>
<evidence type="ECO:0000313" key="8">
    <source>
        <dbReference type="Proteomes" id="UP000694865"/>
    </source>
</evidence>
<feature type="domain" description="C2H2-type" evidence="7">
    <location>
        <begin position="211"/>
        <end position="238"/>
    </location>
</feature>
<dbReference type="RefSeq" id="XP_002732946.1">
    <property type="nucleotide sequence ID" value="XM_002732900.2"/>
</dbReference>
<dbReference type="InterPro" id="IPR050717">
    <property type="entry name" value="C2H2-ZF_Transcription_Reg"/>
</dbReference>
<evidence type="ECO:0000256" key="1">
    <source>
        <dbReference type="ARBA" id="ARBA00022723"/>
    </source>
</evidence>